<comment type="caution">
    <text evidence="1">The sequence shown here is derived from an EMBL/GenBank/DDBJ whole genome shotgun (WGS) entry which is preliminary data.</text>
</comment>
<gene>
    <name evidence="1" type="ORF">S01H1_20775</name>
</gene>
<sequence length="60" mass="6912">MVENRIPKAMLIDIIKFFIAGEISIVDGVESCLLRNHENDIYAECSDLIELRKEIFKEVS</sequence>
<dbReference type="EMBL" id="BARS01011419">
    <property type="protein sequence ID" value="GAF89704.1"/>
    <property type="molecule type" value="Genomic_DNA"/>
</dbReference>
<reference evidence="1" key="1">
    <citation type="journal article" date="2014" name="Front. Microbiol.">
        <title>High frequency of phylogenetically diverse reductive dehalogenase-homologous genes in deep subseafloor sedimentary metagenomes.</title>
        <authorList>
            <person name="Kawai M."/>
            <person name="Futagami T."/>
            <person name="Toyoda A."/>
            <person name="Takaki Y."/>
            <person name="Nishi S."/>
            <person name="Hori S."/>
            <person name="Arai W."/>
            <person name="Tsubouchi T."/>
            <person name="Morono Y."/>
            <person name="Uchiyama I."/>
            <person name="Ito T."/>
            <person name="Fujiyama A."/>
            <person name="Inagaki F."/>
            <person name="Takami H."/>
        </authorList>
    </citation>
    <scope>NUCLEOTIDE SEQUENCE</scope>
    <source>
        <strain evidence="1">Expedition CK06-06</strain>
    </source>
</reference>
<evidence type="ECO:0000313" key="1">
    <source>
        <dbReference type="EMBL" id="GAF89704.1"/>
    </source>
</evidence>
<dbReference type="AlphaFoldDB" id="X0T910"/>
<protein>
    <submittedName>
        <fullName evidence="1">Uncharacterized protein</fullName>
    </submittedName>
</protein>
<name>X0T910_9ZZZZ</name>
<proteinExistence type="predicted"/>
<organism evidence="1">
    <name type="scientific">marine sediment metagenome</name>
    <dbReference type="NCBI Taxonomy" id="412755"/>
    <lineage>
        <taxon>unclassified sequences</taxon>
        <taxon>metagenomes</taxon>
        <taxon>ecological metagenomes</taxon>
    </lineage>
</organism>
<accession>X0T910</accession>